<evidence type="ECO:0008006" key="3">
    <source>
        <dbReference type="Google" id="ProtNLM"/>
    </source>
</evidence>
<sequence>MEKAKMIAIYGVNNLGKTTQIAELVKRLKIFGQATSLKYPVYDLEPSGQILFNYLRGGNPFNLTPKEAQIIYVLNRLQFQPKLIKMISKFDFIVLDDLTFPLLLC</sequence>
<dbReference type="InterPro" id="IPR027417">
    <property type="entry name" value="P-loop_NTPase"/>
</dbReference>
<proteinExistence type="predicted"/>
<comment type="caution">
    <text evidence="1">The sequence shown here is derived from an EMBL/GenBank/DDBJ whole genome shotgun (WGS) entry which is preliminary data.</text>
</comment>
<accession>A0A2H0B6M6</accession>
<dbReference type="EMBL" id="PCSR01000043">
    <property type="protein sequence ID" value="PIP53271.1"/>
    <property type="molecule type" value="Genomic_DNA"/>
</dbReference>
<dbReference type="Proteomes" id="UP000229459">
    <property type="component" value="Unassembled WGS sequence"/>
</dbReference>
<evidence type="ECO:0000313" key="1">
    <source>
        <dbReference type="EMBL" id="PIP53271.1"/>
    </source>
</evidence>
<dbReference type="Gene3D" id="3.40.50.300">
    <property type="entry name" value="P-loop containing nucleotide triphosphate hydrolases"/>
    <property type="match status" value="1"/>
</dbReference>
<reference evidence="1 2" key="1">
    <citation type="submission" date="2017-09" db="EMBL/GenBank/DDBJ databases">
        <title>Depth-based differentiation of microbial function through sediment-hosted aquifers and enrichment of novel symbionts in the deep terrestrial subsurface.</title>
        <authorList>
            <person name="Probst A.J."/>
            <person name="Ladd B."/>
            <person name="Jarett J.K."/>
            <person name="Geller-Mcgrath D.E."/>
            <person name="Sieber C.M."/>
            <person name="Emerson J.B."/>
            <person name="Anantharaman K."/>
            <person name="Thomas B.C."/>
            <person name="Malmstrom R."/>
            <person name="Stieglmeier M."/>
            <person name="Klingl A."/>
            <person name="Woyke T."/>
            <person name="Ryan C.M."/>
            <person name="Banfield J.F."/>
        </authorList>
    </citation>
    <scope>NUCLEOTIDE SEQUENCE [LARGE SCALE GENOMIC DNA]</scope>
    <source>
        <strain evidence="1">CG23_combo_of_CG06-09_8_20_14_all_34_8</strain>
    </source>
</reference>
<organism evidence="1 2">
    <name type="scientific">Candidatus Beckwithbacteria bacterium CG23_combo_of_CG06-09_8_20_14_all_34_8</name>
    <dbReference type="NCBI Taxonomy" id="1974497"/>
    <lineage>
        <taxon>Bacteria</taxon>
        <taxon>Candidatus Beckwithiibacteriota</taxon>
    </lineage>
</organism>
<dbReference type="AlphaFoldDB" id="A0A2H0B6M6"/>
<gene>
    <name evidence="1" type="ORF">COX08_01935</name>
</gene>
<protein>
    <recommendedName>
        <fullName evidence="3">AAA domain-containing protein</fullName>
    </recommendedName>
</protein>
<dbReference type="SUPFAM" id="SSF52540">
    <property type="entry name" value="P-loop containing nucleoside triphosphate hydrolases"/>
    <property type="match status" value="1"/>
</dbReference>
<name>A0A2H0B6M6_9BACT</name>
<evidence type="ECO:0000313" key="2">
    <source>
        <dbReference type="Proteomes" id="UP000229459"/>
    </source>
</evidence>